<dbReference type="NCBIfam" id="NF033546">
    <property type="entry name" value="transpos_IS21"/>
    <property type="match status" value="1"/>
</dbReference>
<dbReference type="SUPFAM" id="SSF53098">
    <property type="entry name" value="Ribonuclease H-like"/>
    <property type="match status" value="1"/>
</dbReference>
<dbReference type="AlphaFoldDB" id="A0A9W7KNK7"/>
<dbReference type="Gene3D" id="3.30.420.10">
    <property type="entry name" value="Ribonuclease H-like superfamily/Ribonuclease H"/>
    <property type="match status" value="1"/>
</dbReference>
<dbReference type="PROSITE" id="PS50994">
    <property type="entry name" value="INTEGRASE"/>
    <property type="match status" value="1"/>
</dbReference>
<dbReference type="OrthoDB" id="525881at2"/>
<dbReference type="InterPro" id="IPR054353">
    <property type="entry name" value="IstA-like_C"/>
</dbReference>
<dbReference type="PANTHER" id="PTHR35004">
    <property type="entry name" value="TRANSPOSASE RV3428C-RELATED"/>
    <property type="match status" value="1"/>
</dbReference>
<dbReference type="GO" id="GO:0003676">
    <property type="term" value="F:nucleic acid binding"/>
    <property type="evidence" value="ECO:0007669"/>
    <property type="project" value="InterPro"/>
</dbReference>
<keyword evidence="4" id="KW-1185">Reference proteome</keyword>
<dbReference type="EMBL" id="QOKW01000041">
    <property type="protein sequence ID" value="KAA0676134.1"/>
    <property type="molecule type" value="Genomic_DNA"/>
</dbReference>
<feature type="domain" description="Integrase catalytic" evidence="2">
    <location>
        <begin position="128"/>
        <end position="310"/>
    </location>
</feature>
<dbReference type="Pfam" id="PF22483">
    <property type="entry name" value="Mu-transpos_C_2"/>
    <property type="match status" value="1"/>
</dbReference>
<dbReference type="PANTHER" id="PTHR35004:SF7">
    <property type="entry name" value="INTEGRASE PROTEIN"/>
    <property type="match status" value="1"/>
</dbReference>
<proteinExistence type="inferred from homology"/>
<evidence type="ECO:0000256" key="1">
    <source>
        <dbReference type="ARBA" id="ARBA00009277"/>
    </source>
</evidence>
<accession>A0A9W7KNK7</accession>
<evidence type="ECO:0000313" key="4">
    <source>
        <dbReference type="Proteomes" id="UP000480854"/>
    </source>
</evidence>
<organism evidence="3 4">
    <name type="scientific">Roseomonas genomospecies 6</name>
    <dbReference type="NCBI Taxonomy" id="214106"/>
    <lineage>
        <taxon>Bacteria</taxon>
        <taxon>Pseudomonadati</taxon>
        <taxon>Pseudomonadota</taxon>
        <taxon>Alphaproteobacteria</taxon>
        <taxon>Acetobacterales</taxon>
        <taxon>Roseomonadaceae</taxon>
        <taxon>Roseomonas</taxon>
    </lineage>
</organism>
<comment type="caution">
    <text evidence="3">The sequence shown here is derived from an EMBL/GenBank/DDBJ whole genome shotgun (WGS) entry which is preliminary data.</text>
</comment>
<sequence length="508" mass="57241">MTGARITDRQVRRYMDERRRGQTQVGAAAKAGFSERTARRIDADPVLPSQRSCERTWRTREDPFLGVWEEELVPVLRSVPHIRATTLLEELQRRHPGAYPDRLLRSLQRRVAVWRATEGPEQELIFRQEHPPGHQALSDFTEAASLSVTIDGISFDHLLYHFWLAYSGWEFVKVVQGGESFTALTEGLQEALWQLGGVPHTHRTDRLSAAYRNLASEDDEAAGYAAFCRHYAMAPTRNNCGVAHENGSVEAAHGHLKTALREALDLRGSRDFPDLAAYQAFLQDTVARKNARRRKALEVELPELKPLPRHRTTDFSTTTVTVVRTGSISVRKVLYTVPSRLVGCRLKVHIYDDRLVCWLGTTQVLTLTRKHPKGKRRDRVVDYRHLAASLVRKPQAFRRSVFREELFPRPAFRRAWEVLDEGLDDRKACRVYVGLLHLAATGACEAALADHLDAVLDRGEMPDLETARAAVAPPQPAAIPLIAVPLPDLAGYDRLLRPAPSTPDPEPT</sequence>
<dbReference type="GO" id="GO:0015074">
    <property type="term" value="P:DNA integration"/>
    <property type="evidence" value="ECO:0007669"/>
    <property type="project" value="InterPro"/>
</dbReference>
<protein>
    <submittedName>
        <fullName evidence="3">IS21 family transposase</fullName>
    </submittedName>
</protein>
<gene>
    <name evidence="3" type="ORF">DS843_28440</name>
</gene>
<dbReference type="InterPro" id="IPR001584">
    <property type="entry name" value="Integrase_cat-core"/>
</dbReference>
<dbReference type="RefSeq" id="WP_149472209.1">
    <property type="nucleotide sequence ID" value="NZ_QOKW01000041.1"/>
</dbReference>
<comment type="similarity">
    <text evidence="1">Belongs to the transposase IS21/IS408/IS1162 family.</text>
</comment>
<dbReference type="InterPro" id="IPR012337">
    <property type="entry name" value="RNaseH-like_sf"/>
</dbReference>
<dbReference type="Proteomes" id="UP000480854">
    <property type="component" value="Unassembled WGS sequence"/>
</dbReference>
<name>A0A9W7KNK7_9PROT</name>
<reference evidence="3 4" key="1">
    <citation type="submission" date="2018-07" db="EMBL/GenBank/DDBJ databases">
        <title>Genome sequence of Azospirillum sp. ATCC 49961.</title>
        <authorList>
            <person name="Sant'Anna F.H."/>
            <person name="Baldani J.I."/>
            <person name="Zilli J.E."/>
            <person name="Reis V.M."/>
            <person name="Hartmann A."/>
            <person name="Cruz L."/>
            <person name="de Souza E.M."/>
            <person name="de Oliveira Pedrosa F."/>
            <person name="Passaglia L.M.P."/>
        </authorList>
    </citation>
    <scope>NUCLEOTIDE SEQUENCE [LARGE SCALE GENOMIC DNA]</scope>
    <source>
        <strain evidence="3 4">ATCC 49961</strain>
    </source>
</reference>
<evidence type="ECO:0000313" key="3">
    <source>
        <dbReference type="EMBL" id="KAA0676134.1"/>
    </source>
</evidence>
<evidence type="ECO:0000259" key="2">
    <source>
        <dbReference type="PROSITE" id="PS50994"/>
    </source>
</evidence>
<dbReference type="InterPro" id="IPR036397">
    <property type="entry name" value="RNaseH_sf"/>
</dbReference>